<feature type="active site" evidence="5">
    <location>
        <position position="414"/>
    </location>
</feature>
<dbReference type="InterPro" id="IPR010280">
    <property type="entry name" value="U5_MeTrfase_fam"/>
</dbReference>
<comment type="similarity">
    <text evidence="4">Belongs to the class I-like SAM-binding methyltransferase superfamily. RNA M5U methyltransferase family.</text>
</comment>
<evidence type="ECO:0000256" key="3">
    <source>
        <dbReference type="ARBA" id="ARBA00022691"/>
    </source>
</evidence>
<dbReference type="InterPro" id="IPR030390">
    <property type="entry name" value="MeTrfase_TrmA_AS"/>
</dbReference>
<dbReference type="GO" id="GO:0070041">
    <property type="term" value="F:rRNA (uridine-C5-)-methyltransferase activity"/>
    <property type="evidence" value="ECO:0007669"/>
    <property type="project" value="TreeGrafter"/>
</dbReference>
<dbReference type="CDD" id="cd02440">
    <property type="entry name" value="AdoMet_MTases"/>
    <property type="match status" value="1"/>
</dbReference>
<name>A0A0E3ZBA2_9FUSO</name>
<dbReference type="GO" id="GO:0070475">
    <property type="term" value="P:rRNA base methylation"/>
    <property type="evidence" value="ECO:0007669"/>
    <property type="project" value="TreeGrafter"/>
</dbReference>
<dbReference type="KEGG" id="sns:VC03_02100"/>
<dbReference type="Proteomes" id="UP000033103">
    <property type="component" value="Chromosome"/>
</dbReference>
<dbReference type="SUPFAM" id="SSF53335">
    <property type="entry name" value="S-adenosyl-L-methionine-dependent methyltransferases"/>
    <property type="match status" value="1"/>
</dbReference>
<dbReference type="PANTHER" id="PTHR11061:SF30">
    <property type="entry name" value="TRNA (URACIL(54)-C(5))-METHYLTRANSFERASE"/>
    <property type="match status" value="1"/>
</dbReference>
<keyword evidence="7" id="KW-1185">Reference proteome</keyword>
<dbReference type="OrthoDB" id="9804590at2"/>
<dbReference type="AlphaFoldDB" id="A0A0E3ZBA2"/>
<dbReference type="Gene3D" id="3.40.50.150">
    <property type="entry name" value="Vaccinia Virus protein VP39"/>
    <property type="match status" value="1"/>
</dbReference>
<dbReference type="PROSITE" id="PS01230">
    <property type="entry name" value="TRMA_1"/>
    <property type="match status" value="1"/>
</dbReference>
<dbReference type="RefSeq" id="WP_046328453.1">
    <property type="nucleotide sequence ID" value="NZ_CP011280.1"/>
</dbReference>
<accession>A0A0E3ZBA2</accession>
<evidence type="ECO:0000313" key="6">
    <source>
        <dbReference type="EMBL" id="AKC95347.1"/>
    </source>
</evidence>
<protein>
    <submittedName>
        <fullName evidence="6">(Uracil-5)-methyltransferase</fullName>
    </submittedName>
</protein>
<dbReference type="NCBIfam" id="TIGR00479">
    <property type="entry name" value="rumA"/>
    <property type="match status" value="1"/>
</dbReference>
<evidence type="ECO:0000256" key="4">
    <source>
        <dbReference type="PROSITE-ProRule" id="PRU01024"/>
    </source>
</evidence>
<keyword evidence="1 4" id="KW-0489">Methyltransferase</keyword>
<dbReference type="PATRIC" id="fig|1069640.6.peg.398"/>
<dbReference type="PROSITE" id="PS51687">
    <property type="entry name" value="SAM_MT_RNA_M5U"/>
    <property type="match status" value="1"/>
</dbReference>
<organism evidence="6 7">
    <name type="scientific">Sneathia vaginalis</name>
    <dbReference type="NCBI Taxonomy" id="187101"/>
    <lineage>
        <taxon>Bacteria</taxon>
        <taxon>Fusobacteriati</taxon>
        <taxon>Fusobacteriota</taxon>
        <taxon>Fusobacteriia</taxon>
        <taxon>Fusobacteriales</taxon>
        <taxon>Leptotrichiaceae</taxon>
        <taxon>Sneathia</taxon>
    </lineage>
</organism>
<reference evidence="6 7" key="1">
    <citation type="journal article" date="2012" name="BMC Genomics">
        <title>Genomic sequence analysis and characterization of Sneathia amnii sp. nov.</title>
        <authorList>
            <consortium name="Vaginal Microbiome Consortium (additional members)"/>
            <person name="Harwich M.D.Jr."/>
            <person name="Serrano M.G."/>
            <person name="Fettweis J.M."/>
            <person name="Alves J.M."/>
            <person name="Reimers M.A."/>
            <person name="Buck G.A."/>
            <person name="Jefferson K.K."/>
        </authorList>
    </citation>
    <scope>NUCLEOTIDE SEQUENCE [LARGE SCALE GENOMIC DNA]</scope>
    <source>
        <strain evidence="6 7">SN35</strain>
    </source>
</reference>
<dbReference type="Gene3D" id="2.40.50.1070">
    <property type="match status" value="1"/>
</dbReference>
<feature type="binding site" evidence="4">
    <location>
        <position position="342"/>
    </location>
    <ligand>
        <name>S-adenosyl-L-methionine</name>
        <dbReference type="ChEBI" id="CHEBI:59789"/>
    </ligand>
</feature>
<dbReference type="Pfam" id="PF05958">
    <property type="entry name" value="tRNA_U5-meth_tr"/>
    <property type="match status" value="1"/>
</dbReference>
<feature type="active site" description="Nucleophile" evidence="4">
    <location>
        <position position="414"/>
    </location>
</feature>
<proteinExistence type="inferred from homology"/>
<feature type="binding site" evidence="4">
    <location>
        <position position="292"/>
    </location>
    <ligand>
        <name>S-adenosyl-L-methionine</name>
        <dbReference type="ChEBI" id="CHEBI:59789"/>
    </ligand>
</feature>
<dbReference type="STRING" id="187101.VC03_02100"/>
<evidence type="ECO:0000256" key="1">
    <source>
        <dbReference type="ARBA" id="ARBA00022603"/>
    </source>
</evidence>
<keyword evidence="2 4" id="KW-0808">Transferase</keyword>
<keyword evidence="3 4" id="KW-0949">S-adenosyl-L-methionine</keyword>
<evidence type="ECO:0000256" key="2">
    <source>
        <dbReference type="ARBA" id="ARBA00022679"/>
    </source>
</evidence>
<evidence type="ECO:0000313" key="7">
    <source>
        <dbReference type="Proteomes" id="UP000033103"/>
    </source>
</evidence>
<dbReference type="HOGENOM" id="CLU_014689_7_2_0"/>
<dbReference type="PANTHER" id="PTHR11061">
    <property type="entry name" value="RNA M5U METHYLTRANSFERASE"/>
    <property type="match status" value="1"/>
</dbReference>
<gene>
    <name evidence="6" type="ORF">VC03_02100</name>
</gene>
<feature type="binding site" evidence="4">
    <location>
        <position position="386"/>
    </location>
    <ligand>
        <name>S-adenosyl-L-methionine</name>
        <dbReference type="ChEBI" id="CHEBI:59789"/>
    </ligand>
</feature>
<dbReference type="InterPro" id="IPR029063">
    <property type="entry name" value="SAM-dependent_MTases_sf"/>
</dbReference>
<feature type="binding site" evidence="4">
    <location>
        <position position="321"/>
    </location>
    <ligand>
        <name>S-adenosyl-L-methionine</name>
        <dbReference type="ChEBI" id="CHEBI:59789"/>
    </ligand>
</feature>
<dbReference type="EMBL" id="CP011280">
    <property type="protein sequence ID" value="AKC95347.1"/>
    <property type="molecule type" value="Genomic_DNA"/>
</dbReference>
<sequence length="461" mass="53530">MKKGDIISIKIEGINERGKSYGIIDNNRVFVNINAAKDQIVEGRLNKTRKKRYELNDCKIIDYANRKNQIYQELERQCGGCNFQYYTYEEQLYLKKENIKRLLDQCIKYEYEFQEPIQSVEKQGYRNKMEFSFGNEYLDGPTILGLHKQNSFHDIVNVSGCKLMDANFNMIYNKIDEISKKFGLNFYHRLKHVGYLRNLVIRKGENDILVNLVTTSDIDRKIEKDYLEELKKELLILPLKYGYKITGILHTLNDGLQDMVVSEKENILYGKRDICEEVFDLKFEISPYSFFQTNKKTVEKLYSKVIEYIGQKKDRVVFDLFSGTGTIGQIVSKNCKKVIGIEIVEEAVEKAKSNCVLNNIQNCEFIAGDVFSRLENLEIPDLLILDPPRGGVGEKTVKKIVEFYPTDEIIYVSCNPRTLCTDLKQFQEYGYTVKKACIVDMFPFTNHVETVVLMSKVAYSA</sequence>
<evidence type="ECO:0000256" key="5">
    <source>
        <dbReference type="PROSITE-ProRule" id="PRU10015"/>
    </source>
</evidence>